<proteinExistence type="predicted"/>
<feature type="transmembrane region" description="Helical" evidence="1">
    <location>
        <begin position="84"/>
        <end position="102"/>
    </location>
</feature>
<feature type="transmembrane region" description="Helical" evidence="1">
    <location>
        <begin position="123"/>
        <end position="143"/>
    </location>
</feature>
<keyword evidence="1" id="KW-0472">Membrane</keyword>
<name>A0A934IVM5_9HYPH</name>
<gene>
    <name evidence="2" type="ORF">JEQ47_03795</name>
</gene>
<evidence type="ECO:0000313" key="2">
    <source>
        <dbReference type="EMBL" id="MBJ3783835.1"/>
    </source>
</evidence>
<keyword evidence="1" id="KW-1133">Transmembrane helix</keyword>
<protein>
    <submittedName>
        <fullName evidence="2">Uncharacterized protein</fullName>
    </submittedName>
</protein>
<reference evidence="2" key="1">
    <citation type="submission" date="2020-12" db="EMBL/GenBank/DDBJ databases">
        <title>Devosia sp. MSA67 isolated from Mo River.</title>
        <authorList>
            <person name="Ma F."/>
            <person name="Zi Z."/>
        </authorList>
    </citation>
    <scope>NUCLEOTIDE SEQUENCE</scope>
    <source>
        <strain evidence="2">MSA67</strain>
    </source>
</reference>
<comment type="caution">
    <text evidence="2">The sequence shown here is derived from an EMBL/GenBank/DDBJ whole genome shotgun (WGS) entry which is preliminary data.</text>
</comment>
<keyword evidence="3" id="KW-1185">Reference proteome</keyword>
<keyword evidence="1" id="KW-0812">Transmembrane</keyword>
<feature type="transmembrane region" description="Helical" evidence="1">
    <location>
        <begin position="6"/>
        <end position="32"/>
    </location>
</feature>
<sequence>MAMDVVINLLIFVHIVAFVAGGSNSVVGPVIGSRMATATPELRAGYFGVTTALGQVGKAAMATLLITGPLILFLKYGGLDGASVWFWAKMALVVVMLTSIIYGGIQSKKSFAGDVAAGQRAGLAHRVTGLAFLGVLLTAVLAFN</sequence>
<dbReference type="EMBL" id="JAEKMH010000001">
    <property type="protein sequence ID" value="MBJ3783835.1"/>
    <property type="molecule type" value="Genomic_DNA"/>
</dbReference>
<dbReference type="AlphaFoldDB" id="A0A934IVM5"/>
<dbReference type="RefSeq" id="WP_198875048.1">
    <property type="nucleotide sequence ID" value="NZ_JAEKMH010000001.1"/>
</dbReference>
<dbReference type="Proteomes" id="UP000602124">
    <property type="component" value="Unassembled WGS sequence"/>
</dbReference>
<evidence type="ECO:0000256" key="1">
    <source>
        <dbReference type="SAM" id="Phobius"/>
    </source>
</evidence>
<evidence type="ECO:0000313" key="3">
    <source>
        <dbReference type="Proteomes" id="UP000602124"/>
    </source>
</evidence>
<organism evidence="2 3">
    <name type="scientific">Devosia sediminis</name>
    <dbReference type="NCBI Taxonomy" id="2798801"/>
    <lineage>
        <taxon>Bacteria</taxon>
        <taxon>Pseudomonadati</taxon>
        <taxon>Pseudomonadota</taxon>
        <taxon>Alphaproteobacteria</taxon>
        <taxon>Hyphomicrobiales</taxon>
        <taxon>Devosiaceae</taxon>
        <taxon>Devosia</taxon>
    </lineage>
</organism>
<accession>A0A934IVM5</accession>
<feature type="transmembrane region" description="Helical" evidence="1">
    <location>
        <begin position="44"/>
        <end position="72"/>
    </location>
</feature>